<sequence>MKFVLFRHSIREHMVENNCSISREGVDMVNTKLDELKNIMEQSPEIILTSPYKRAFDTSLCIASYYNKQSNSMQNIQIMIDIDLRETVFREMQTEHLDRTLFEYLNLQEFDTWETIMERCKSYLKKIKPYANSYNVVFGVSHGGFLNAIVKVIDPSYNFDTDNIDPHSYVPKYADFVIFNYDKINDKWVVEYKNF</sequence>
<reference evidence="1" key="1">
    <citation type="submission" date="2018-10" db="EMBL/GenBank/DDBJ databases">
        <title>Hidden diversity of soil giant viruses.</title>
        <authorList>
            <person name="Schulz F."/>
            <person name="Alteio L."/>
            <person name="Goudeau D."/>
            <person name="Ryan E.M."/>
            <person name="Malmstrom R.R."/>
            <person name="Blanchard J."/>
            <person name="Woyke T."/>
        </authorList>
    </citation>
    <scope>NUCLEOTIDE SEQUENCE</scope>
    <source>
        <strain evidence="1">TEV1</strain>
    </source>
</reference>
<dbReference type="Pfam" id="PF00300">
    <property type="entry name" value="His_Phos_1"/>
    <property type="match status" value="1"/>
</dbReference>
<name>A0A3G4ZMD4_9VIRU</name>
<organism evidence="1">
    <name type="scientific">Terrestrivirus sp</name>
    <dbReference type="NCBI Taxonomy" id="2487775"/>
    <lineage>
        <taxon>Viruses</taxon>
        <taxon>Varidnaviria</taxon>
        <taxon>Bamfordvirae</taxon>
        <taxon>Nucleocytoviricota</taxon>
        <taxon>Megaviricetes</taxon>
        <taxon>Imitervirales</taxon>
        <taxon>Mimiviridae</taxon>
        <taxon>Klosneuvirinae</taxon>
    </lineage>
</organism>
<accession>A0A3G4ZMD4</accession>
<evidence type="ECO:0008006" key="2">
    <source>
        <dbReference type="Google" id="ProtNLM"/>
    </source>
</evidence>
<dbReference type="SUPFAM" id="SSF53254">
    <property type="entry name" value="Phosphoglycerate mutase-like"/>
    <property type="match status" value="1"/>
</dbReference>
<dbReference type="InterPro" id="IPR013078">
    <property type="entry name" value="His_Pase_superF_clade-1"/>
</dbReference>
<dbReference type="InterPro" id="IPR029033">
    <property type="entry name" value="His_PPase_superfam"/>
</dbReference>
<protein>
    <recommendedName>
        <fullName evidence="2">Histidine phosphatase family protein</fullName>
    </recommendedName>
</protein>
<dbReference type="Gene3D" id="3.40.50.1240">
    <property type="entry name" value="Phosphoglycerate mutase-like"/>
    <property type="match status" value="1"/>
</dbReference>
<dbReference type="CDD" id="cd07067">
    <property type="entry name" value="HP_PGM_like"/>
    <property type="match status" value="1"/>
</dbReference>
<gene>
    <name evidence="1" type="ORF">Terrestrivirus2_82</name>
</gene>
<proteinExistence type="predicted"/>
<dbReference type="EMBL" id="MK071980">
    <property type="protein sequence ID" value="AYV75574.1"/>
    <property type="molecule type" value="Genomic_DNA"/>
</dbReference>
<evidence type="ECO:0000313" key="1">
    <source>
        <dbReference type="EMBL" id="AYV75574.1"/>
    </source>
</evidence>